<dbReference type="GO" id="GO:0003735">
    <property type="term" value="F:structural constituent of ribosome"/>
    <property type="evidence" value="ECO:0007669"/>
    <property type="project" value="InterPro"/>
</dbReference>
<reference evidence="8 9" key="1">
    <citation type="journal article" name="Nat. Commun.">
        <title>Undinarchaeota illuminate DPANN phylogeny and the impact of gene transfer on archaeal evolution.</title>
        <authorList>
            <person name="Dombrowski N."/>
            <person name="Williams T.A."/>
            <person name="Sun J."/>
            <person name="Woodcroft B.J."/>
            <person name="Lee J.H."/>
            <person name="Minh B.Q."/>
            <person name="Rinke C."/>
            <person name="Spang A."/>
        </authorList>
    </citation>
    <scope>NUCLEOTIDE SEQUENCE [LARGE SCALE GENOMIC DNA]</scope>
    <source>
        <strain evidence="8">MAG_bin1129</strain>
    </source>
</reference>
<dbReference type="InterPro" id="IPR022801">
    <property type="entry name" value="Ribosomal_uS4"/>
</dbReference>
<evidence type="ECO:0000256" key="1">
    <source>
        <dbReference type="ARBA" id="ARBA00007465"/>
    </source>
</evidence>
<gene>
    <name evidence="6" type="primary">rps4</name>
    <name evidence="8" type="ORF">H1016_03395</name>
</gene>
<dbReference type="InterPro" id="IPR005710">
    <property type="entry name" value="Ribosomal_uS4_euk/arc"/>
</dbReference>
<comment type="function">
    <text evidence="6">With S5 and S12 plays an important role in translational accuracy.</text>
</comment>
<dbReference type="AlphaFoldDB" id="A0A832V1R4"/>
<dbReference type="PROSITE" id="PS00632">
    <property type="entry name" value="RIBOSOMAL_S4"/>
    <property type="match status" value="1"/>
</dbReference>
<evidence type="ECO:0000256" key="6">
    <source>
        <dbReference type="HAMAP-Rule" id="MF_01306"/>
    </source>
</evidence>
<dbReference type="InterPro" id="IPR022802">
    <property type="entry name" value="Ribosomal_uS4_arc"/>
</dbReference>
<accession>A0A832V1R4</accession>
<keyword evidence="2 6" id="KW-0699">rRNA-binding</keyword>
<dbReference type="EMBL" id="DVAB01000027">
    <property type="protein sequence ID" value="HIK00558.1"/>
    <property type="molecule type" value="Genomic_DNA"/>
</dbReference>
<proteinExistence type="inferred from homology"/>
<comment type="similarity">
    <text evidence="1 6">Belongs to the universal ribosomal protein uS4 family.</text>
</comment>
<comment type="function">
    <text evidence="6">One of the primary rRNA binding proteins, it binds directly to 16S rRNA where it nucleates assembly of the body of the 30S subunit.</text>
</comment>
<evidence type="ECO:0000313" key="8">
    <source>
        <dbReference type="EMBL" id="HIK00558.1"/>
    </source>
</evidence>
<feature type="domain" description="Small ribosomal subunit protein uS4 N-terminal" evidence="7">
    <location>
        <begin position="6"/>
        <end position="102"/>
    </location>
</feature>
<dbReference type="Gene3D" id="3.10.290.10">
    <property type="entry name" value="RNA-binding S4 domain"/>
    <property type="match status" value="1"/>
</dbReference>
<evidence type="ECO:0000313" key="9">
    <source>
        <dbReference type="Proteomes" id="UP000646946"/>
    </source>
</evidence>
<sequence>MGDPIRLRRKYITPTQPWERARISEENKIVRQYGLKSKTELWKVEAELRKYRRLARQLIGAHGAEADKKKKILIEKIARIGLLPQTANLDNVLSLEVRDLLERRIQTLVYKKGIATSALDARQLITHGHVSYRGAVHTTPGTLIPKVDETKIVYVGPARVKIATEAEATPILAGQAPQAQKEEVQEVE</sequence>
<keyword evidence="9" id="KW-1185">Reference proteome</keyword>
<evidence type="ECO:0000256" key="3">
    <source>
        <dbReference type="ARBA" id="ARBA00022884"/>
    </source>
</evidence>
<dbReference type="Proteomes" id="UP000646946">
    <property type="component" value="Unassembled WGS sequence"/>
</dbReference>
<dbReference type="PANTHER" id="PTHR11831:SF5">
    <property type="entry name" value="40S RIBOSOMAL PROTEIN S9"/>
    <property type="match status" value="1"/>
</dbReference>
<keyword evidence="4 6" id="KW-0689">Ribosomal protein</keyword>
<protein>
    <recommendedName>
        <fullName evidence="6">Small ribosomal subunit protein uS4</fullName>
    </recommendedName>
</protein>
<evidence type="ECO:0000256" key="5">
    <source>
        <dbReference type="ARBA" id="ARBA00023274"/>
    </source>
</evidence>
<dbReference type="GO" id="GO:0042274">
    <property type="term" value="P:ribosomal small subunit biogenesis"/>
    <property type="evidence" value="ECO:0007669"/>
    <property type="project" value="TreeGrafter"/>
</dbReference>
<dbReference type="InterPro" id="IPR001912">
    <property type="entry name" value="Ribosomal_uS4_N"/>
</dbReference>
<evidence type="ECO:0000259" key="7">
    <source>
        <dbReference type="SMART" id="SM01390"/>
    </source>
</evidence>
<dbReference type="PROSITE" id="PS50889">
    <property type="entry name" value="S4"/>
    <property type="match status" value="1"/>
</dbReference>
<dbReference type="SMART" id="SM01390">
    <property type="entry name" value="Ribosomal_S4"/>
    <property type="match status" value="1"/>
</dbReference>
<dbReference type="InterPro" id="IPR002942">
    <property type="entry name" value="S4_RNA-bd"/>
</dbReference>
<keyword evidence="3 6" id="KW-0694">RNA-binding</keyword>
<dbReference type="PANTHER" id="PTHR11831">
    <property type="entry name" value="30S 40S RIBOSOMAL PROTEIN"/>
    <property type="match status" value="1"/>
</dbReference>
<dbReference type="Pfam" id="PF01479">
    <property type="entry name" value="S4"/>
    <property type="match status" value="1"/>
</dbReference>
<name>A0A832V1R4_9ARCH</name>
<evidence type="ECO:0000256" key="4">
    <source>
        <dbReference type="ARBA" id="ARBA00022980"/>
    </source>
</evidence>
<comment type="caution">
    <text evidence="8">The sequence shown here is derived from an EMBL/GenBank/DDBJ whole genome shotgun (WGS) entry which is preliminary data.</text>
</comment>
<dbReference type="HAMAP" id="MF_01306_A">
    <property type="entry name" value="Ribosomal_uS4_A"/>
    <property type="match status" value="1"/>
</dbReference>
<keyword evidence="5 6" id="KW-0687">Ribonucleoprotein</keyword>
<dbReference type="InterPro" id="IPR036986">
    <property type="entry name" value="S4_RNA-bd_sf"/>
</dbReference>
<organism evidence="8 9">
    <name type="scientific">Candidatus Naiadarchaeum limnaeum</name>
    <dbReference type="NCBI Taxonomy" id="2756139"/>
    <lineage>
        <taxon>Archaea</taxon>
        <taxon>Candidatus Undinarchaeota</taxon>
        <taxon>Candidatus Undinarchaeia</taxon>
        <taxon>Candidatus Naiadarchaeales</taxon>
        <taxon>Candidatus Naiadarchaeaceae</taxon>
        <taxon>Candidatus Naiadarchaeum</taxon>
    </lineage>
</organism>
<dbReference type="CDD" id="cd00165">
    <property type="entry name" value="S4"/>
    <property type="match status" value="1"/>
</dbReference>
<dbReference type="GO" id="GO:0019843">
    <property type="term" value="F:rRNA binding"/>
    <property type="evidence" value="ECO:0007669"/>
    <property type="project" value="UniProtKB-UniRule"/>
</dbReference>
<dbReference type="InterPro" id="IPR018079">
    <property type="entry name" value="Ribosomal_uS4_CS"/>
</dbReference>
<dbReference type="NCBIfam" id="TIGR01018">
    <property type="entry name" value="uS4_arch"/>
    <property type="match status" value="1"/>
</dbReference>
<evidence type="ECO:0000256" key="2">
    <source>
        <dbReference type="ARBA" id="ARBA00022730"/>
    </source>
</evidence>
<dbReference type="GO" id="GO:0006412">
    <property type="term" value="P:translation"/>
    <property type="evidence" value="ECO:0007669"/>
    <property type="project" value="UniProtKB-UniRule"/>
</dbReference>
<comment type="subunit">
    <text evidence="6">Part of the 30S ribosomal subunit. Contacts protein S5. The interaction surface between S4 and S5 is involved in control of translational fidelity.</text>
</comment>
<dbReference type="SUPFAM" id="SSF55174">
    <property type="entry name" value="Alpha-L RNA-binding motif"/>
    <property type="match status" value="1"/>
</dbReference>
<dbReference type="GO" id="GO:0015935">
    <property type="term" value="C:small ribosomal subunit"/>
    <property type="evidence" value="ECO:0007669"/>
    <property type="project" value="InterPro"/>
</dbReference>
<dbReference type="NCBIfam" id="NF003139">
    <property type="entry name" value="PRK04051.1"/>
    <property type="match status" value="1"/>
</dbReference>